<dbReference type="InterPro" id="IPR001694">
    <property type="entry name" value="NADH_UbQ_OxRdtase_su1/FPO"/>
</dbReference>
<dbReference type="EC" id="7.1.1.2" evidence="7"/>
<geneLocation type="mitochondrion" evidence="9"/>
<reference evidence="9" key="1">
    <citation type="submission" date="2018-12" db="EMBL/GenBank/DDBJ databases">
        <title>Complete annotated mitchondrial genome of the lichenized fungus Leptogium corticola.</title>
        <authorList>
            <person name="Cohen A.R."/>
            <person name="Kane N.C."/>
            <person name="Keepers K.G."/>
            <person name="Pogoda C.S."/>
            <person name="Lendemer J.C."/>
            <person name="Tripp E.A."/>
            <person name="Bailey D.W."/>
            <person name="Mak J."/>
        </authorList>
    </citation>
    <scope>NUCLEOTIDE SEQUENCE</scope>
</reference>
<comment type="subcellular location">
    <subcellularLocation>
        <location evidence="1">Membrane</location>
        <topology evidence="1">Multi-pass membrane protein</topology>
    </subcellularLocation>
    <subcellularLocation>
        <location evidence="6">Mitochondrion inner membrane</location>
        <topology evidence="6">Multi-pass membrane protein</topology>
    </subcellularLocation>
</comment>
<accession>A0A8K1W0V1</accession>
<dbReference type="EMBL" id="MK307887">
    <property type="protein sequence ID" value="UFP91256.1"/>
    <property type="molecule type" value="Genomic_DNA"/>
</dbReference>
<dbReference type="GO" id="GO:0008137">
    <property type="term" value="F:NADH dehydrogenase (ubiquinone) activity"/>
    <property type="evidence" value="ECO:0007669"/>
    <property type="project" value="UniProtKB-EC"/>
</dbReference>
<dbReference type="GO" id="GO:0005743">
    <property type="term" value="C:mitochondrial inner membrane"/>
    <property type="evidence" value="ECO:0007669"/>
    <property type="project" value="UniProtKB-SubCell"/>
</dbReference>
<dbReference type="HAMAP" id="MF_01350">
    <property type="entry name" value="NDH1_NuoH"/>
    <property type="match status" value="1"/>
</dbReference>
<feature type="transmembrane region" description="Helical" evidence="8">
    <location>
        <begin position="274"/>
        <end position="291"/>
    </location>
</feature>
<keyword evidence="5 8" id="KW-0472">Membrane</keyword>
<evidence type="ECO:0000256" key="4">
    <source>
        <dbReference type="ARBA" id="ARBA00022989"/>
    </source>
</evidence>
<dbReference type="PANTHER" id="PTHR11432:SF3">
    <property type="entry name" value="NADH-UBIQUINONE OXIDOREDUCTASE CHAIN 1"/>
    <property type="match status" value="1"/>
</dbReference>
<feature type="transmembrane region" description="Helical" evidence="8">
    <location>
        <begin position="6"/>
        <end position="28"/>
    </location>
</feature>
<dbReference type="PANTHER" id="PTHR11432">
    <property type="entry name" value="NADH DEHYDROGENASE SUBUNIT 1"/>
    <property type="match status" value="1"/>
</dbReference>
<feature type="transmembrane region" description="Helical" evidence="8">
    <location>
        <begin position="297"/>
        <end position="317"/>
    </location>
</feature>
<keyword evidence="4 8" id="KW-1133">Transmembrane helix</keyword>
<dbReference type="PROSITE" id="PS00667">
    <property type="entry name" value="COMPLEX1_ND1_1"/>
    <property type="match status" value="1"/>
</dbReference>
<evidence type="ECO:0000256" key="1">
    <source>
        <dbReference type="ARBA" id="ARBA00004141"/>
    </source>
</evidence>
<evidence type="ECO:0000256" key="7">
    <source>
        <dbReference type="RuleBase" id="RU000473"/>
    </source>
</evidence>
<evidence type="ECO:0000313" key="9">
    <source>
        <dbReference type="EMBL" id="UFP91256.1"/>
    </source>
</evidence>
<protein>
    <recommendedName>
        <fullName evidence="7">NADH-ubiquinone oxidoreductase chain 1</fullName>
        <ecNumber evidence="7">7.1.1.2</ecNumber>
    </recommendedName>
</protein>
<feature type="transmembrane region" description="Helical" evidence="8">
    <location>
        <begin position="177"/>
        <end position="194"/>
    </location>
</feature>
<feature type="transmembrane region" description="Helical" evidence="8">
    <location>
        <begin position="109"/>
        <end position="130"/>
    </location>
</feature>
<keyword evidence="7" id="KW-0830">Ubiquinone</keyword>
<feature type="transmembrane region" description="Helical" evidence="8">
    <location>
        <begin position="73"/>
        <end position="103"/>
    </location>
</feature>
<dbReference type="InterPro" id="IPR018086">
    <property type="entry name" value="NADH_UbQ_OxRdtase_su1_CS"/>
</dbReference>
<comment type="catalytic activity">
    <reaction evidence="7">
        <text>a ubiquinone + NADH + 5 H(+)(in) = a ubiquinol + NAD(+) + 4 H(+)(out)</text>
        <dbReference type="Rhea" id="RHEA:29091"/>
        <dbReference type="Rhea" id="RHEA-COMP:9565"/>
        <dbReference type="Rhea" id="RHEA-COMP:9566"/>
        <dbReference type="ChEBI" id="CHEBI:15378"/>
        <dbReference type="ChEBI" id="CHEBI:16389"/>
        <dbReference type="ChEBI" id="CHEBI:17976"/>
        <dbReference type="ChEBI" id="CHEBI:57540"/>
        <dbReference type="ChEBI" id="CHEBI:57945"/>
        <dbReference type="EC" id="7.1.1.2"/>
    </reaction>
</comment>
<dbReference type="GO" id="GO:0009060">
    <property type="term" value="P:aerobic respiration"/>
    <property type="evidence" value="ECO:0007669"/>
    <property type="project" value="TreeGrafter"/>
</dbReference>
<gene>
    <name evidence="9" type="primary">nad1</name>
</gene>
<evidence type="ECO:0000256" key="3">
    <source>
        <dbReference type="ARBA" id="ARBA00022692"/>
    </source>
</evidence>
<dbReference type="PROSITE" id="PS00668">
    <property type="entry name" value="COMPLEX1_ND1_2"/>
    <property type="match status" value="1"/>
</dbReference>
<keyword evidence="7 9" id="KW-0496">Mitochondrion</keyword>
<sequence length="365" mass="41065">MLPLVISILEVLILILPILFTVAFVTVAERKTMASMQRRLGPNIVGDYGMLQPFADALKLLLKEYISPTQANIILFFLGPIITLNFSLLGYIVIPFGAGMAIWNFNLGLLYMLAVSSLSTYGVLLAGWSANSKYAFLGSLRSTAQLISYELILSSALLLVIFFTGSLNLTVNIESQRAIWFIVPLFPIFIIFLIGSVAETNRAPFDLAEAESELVSGFMTEHAAVIFVFFFLAEYASIVLICTLISILFLGGYLYYYPFLFFLIDFYLINLDSLYYVILNIINSTLFPIYGLIAEGIWYSLILSTKTFILVFVYIWARASLPRIRFDQLMSFCWTVLLPIVIAFIILIPCILYSFDIIPCNVPLL</sequence>
<comment type="similarity">
    <text evidence="2 6">Belongs to the complex I subunit 1 family.</text>
</comment>
<keyword evidence="3 6" id="KW-0812">Transmembrane</keyword>
<dbReference type="GO" id="GO:0003954">
    <property type="term" value="F:NADH dehydrogenase activity"/>
    <property type="evidence" value="ECO:0007669"/>
    <property type="project" value="TreeGrafter"/>
</dbReference>
<proteinExistence type="inferred from homology"/>
<feature type="transmembrane region" description="Helical" evidence="8">
    <location>
        <begin position="329"/>
        <end position="355"/>
    </location>
</feature>
<organism evidence="9">
    <name type="scientific">Leptogium corticola</name>
    <dbReference type="NCBI Taxonomy" id="586073"/>
    <lineage>
        <taxon>Eukaryota</taxon>
        <taxon>Fungi</taxon>
        <taxon>Dikarya</taxon>
        <taxon>Ascomycota</taxon>
        <taxon>Pezizomycotina</taxon>
        <taxon>Lecanoromycetes</taxon>
        <taxon>OSLEUM clade</taxon>
        <taxon>Lecanoromycetidae</taxon>
        <taxon>Peltigerales</taxon>
        <taxon>Collematineae</taxon>
        <taxon>Collemataceae</taxon>
        <taxon>Leptogium</taxon>
    </lineage>
</organism>
<keyword evidence="6" id="KW-0520">NAD</keyword>
<evidence type="ECO:0000256" key="6">
    <source>
        <dbReference type="RuleBase" id="RU000471"/>
    </source>
</evidence>
<dbReference type="Pfam" id="PF00146">
    <property type="entry name" value="NADHdh"/>
    <property type="match status" value="1"/>
</dbReference>
<evidence type="ECO:0000256" key="2">
    <source>
        <dbReference type="ARBA" id="ARBA00010535"/>
    </source>
</evidence>
<evidence type="ECO:0000256" key="8">
    <source>
        <dbReference type="SAM" id="Phobius"/>
    </source>
</evidence>
<feature type="transmembrane region" description="Helical" evidence="8">
    <location>
        <begin position="151"/>
        <end position="171"/>
    </location>
</feature>
<name>A0A8K1W0V1_9LECA</name>
<evidence type="ECO:0000256" key="5">
    <source>
        <dbReference type="ARBA" id="ARBA00023136"/>
    </source>
</evidence>
<dbReference type="AlphaFoldDB" id="A0A8K1W0V1"/>